<dbReference type="PANTHER" id="PTHR37984">
    <property type="entry name" value="PROTEIN CBG26694"/>
    <property type="match status" value="1"/>
</dbReference>
<dbReference type="AlphaFoldDB" id="A0A3S3RBW4"/>
<dbReference type="OrthoDB" id="6498515at2759"/>
<dbReference type="SUPFAM" id="SSF56672">
    <property type="entry name" value="DNA/RNA polymerases"/>
    <property type="match status" value="1"/>
</dbReference>
<dbReference type="Pfam" id="PF00078">
    <property type="entry name" value="RVT_1"/>
    <property type="match status" value="1"/>
</dbReference>
<accession>A0A3S3RBW4</accession>
<evidence type="ECO:0000256" key="4">
    <source>
        <dbReference type="ARBA" id="ARBA00022759"/>
    </source>
</evidence>
<reference evidence="8 9" key="1">
    <citation type="journal article" date="2018" name="Gigascience">
        <title>Genomes of trombidid mites reveal novel predicted allergens and laterally-transferred genes associated with secondary metabolism.</title>
        <authorList>
            <person name="Dong X."/>
            <person name="Chaisiri K."/>
            <person name="Xia D."/>
            <person name="Armstrong S.D."/>
            <person name="Fang Y."/>
            <person name="Donnelly M.J."/>
            <person name="Kadowaki T."/>
            <person name="McGarry J.W."/>
            <person name="Darby A.C."/>
            <person name="Makepeace B.L."/>
        </authorList>
    </citation>
    <scope>NUCLEOTIDE SEQUENCE [LARGE SCALE GENOMIC DNA]</scope>
    <source>
        <strain evidence="8">UoL-WK</strain>
    </source>
</reference>
<dbReference type="Pfam" id="PF17917">
    <property type="entry name" value="RT_RNaseH"/>
    <property type="match status" value="1"/>
</dbReference>
<sequence length="363" mass="42386">YPIETIESITSKINGAKYFTVLDLDHGFLQIELDEESSTLCTFTTIWGRYRFKRLPFGIKSAPEVFQQVINQIFQDLDGVITYIDDLLIWGRSLKEHDKRLKAVLERAKKESVVFNPNKIQLRVSKVKYLGHILSVNGIAADPQKVKAIEEYEKPEKTTSLKRFLGMIQYLSRFIPHLAHKTHHLRKLLTDDEWNWNKEHEDAFKVLKQEIAKAIQLNYFDPKLHVTMSVDASSFELGAVLMQNDKTIAFASRSMTKTEQRYAQIKKEMLAIHFGTTKFHEYLFGHNVTVHTDHKPLVNIFNKEISKLSPRLQRMRMKLYRYDLDVTYKPGKELFIVDALSRIKSEEDKECKLIDNFEVSTID</sequence>
<feature type="non-terminal residue" evidence="8">
    <location>
        <position position="1"/>
    </location>
</feature>
<dbReference type="InterPro" id="IPR043128">
    <property type="entry name" value="Rev_trsase/Diguanyl_cyclase"/>
</dbReference>
<proteinExistence type="predicted"/>
<keyword evidence="4" id="KW-0255">Endonuclease</keyword>
<keyword evidence="1" id="KW-0808">Transferase</keyword>
<dbReference type="InterPro" id="IPR050951">
    <property type="entry name" value="Retrovirus_Pol_polyprotein"/>
</dbReference>
<keyword evidence="5" id="KW-0378">Hydrolase</keyword>
<dbReference type="InterPro" id="IPR043502">
    <property type="entry name" value="DNA/RNA_pol_sf"/>
</dbReference>
<keyword evidence="6" id="KW-0695">RNA-directed DNA polymerase</keyword>
<organism evidence="8 9">
    <name type="scientific">Dinothrombium tinctorium</name>
    <dbReference type="NCBI Taxonomy" id="1965070"/>
    <lineage>
        <taxon>Eukaryota</taxon>
        <taxon>Metazoa</taxon>
        <taxon>Ecdysozoa</taxon>
        <taxon>Arthropoda</taxon>
        <taxon>Chelicerata</taxon>
        <taxon>Arachnida</taxon>
        <taxon>Acari</taxon>
        <taxon>Acariformes</taxon>
        <taxon>Trombidiformes</taxon>
        <taxon>Prostigmata</taxon>
        <taxon>Anystina</taxon>
        <taxon>Parasitengona</taxon>
        <taxon>Trombidioidea</taxon>
        <taxon>Trombidiidae</taxon>
        <taxon>Dinothrombium</taxon>
    </lineage>
</organism>
<keyword evidence="2" id="KW-0548">Nucleotidyltransferase</keyword>
<dbReference type="PROSITE" id="PS50878">
    <property type="entry name" value="RT_POL"/>
    <property type="match status" value="1"/>
</dbReference>
<dbReference type="GO" id="GO:0004519">
    <property type="term" value="F:endonuclease activity"/>
    <property type="evidence" value="ECO:0007669"/>
    <property type="project" value="UniProtKB-KW"/>
</dbReference>
<evidence type="ECO:0000256" key="3">
    <source>
        <dbReference type="ARBA" id="ARBA00022722"/>
    </source>
</evidence>
<protein>
    <recommendedName>
        <fullName evidence="7">Reverse transcriptase domain-containing protein</fullName>
    </recommendedName>
</protein>
<dbReference type="GO" id="GO:0016787">
    <property type="term" value="F:hydrolase activity"/>
    <property type="evidence" value="ECO:0007669"/>
    <property type="project" value="UniProtKB-KW"/>
</dbReference>
<dbReference type="EMBL" id="NCKU01021795">
    <property type="protein sequence ID" value="RWR98464.1"/>
    <property type="molecule type" value="Genomic_DNA"/>
</dbReference>
<dbReference type="Gene3D" id="3.30.70.270">
    <property type="match status" value="2"/>
</dbReference>
<dbReference type="CDD" id="cd09274">
    <property type="entry name" value="RNase_HI_RT_Ty3"/>
    <property type="match status" value="1"/>
</dbReference>
<evidence type="ECO:0000259" key="7">
    <source>
        <dbReference type="PROSITE" id="PS50878"/>
    </source>
</evidence>
<evidence type="ECO:0000313" key="9">
    <source>
        <dbReference type="Proteomes" id="UP000285301"/>
    </source>
</evidence>
<keyword evidence="3" id="KW-0540">Nuclease</keyword>
<evidence type="ECO:0000256" key="6">
    <source>
        <dbReference type="ARBA" id="ARBA00022918"/>
    </source>
</evidence>
<dbReference type="STRING" id="1965070.A0A3S3RBW4"/>
<evidence type="ECO:0000313" key="8">
    <source>
        <dbReference type="EMBL" id="RWR98464.1"/>
    </source>
</evidence>
<name>A0A3S3RBW4_9ACAR</name>
<evidence type="ECO:0000256" key="1">
    <source>
        <dbReference type="ARBA" id="ARBA00022679"/>
    </source>
</evidence>
<dbReference type="GO" id="GO:0003964">
    <property type="term" value="F:RNA-directed DNA polymerase activity"/>
    <property type="evidence" value="ECO:0007669"/>
    <property type="project" value="UniProtKB-KW"/>
</dbReference>
<evidence type="ECO:0000256" key="2">
    <source>
        <dbReference type="ARBA" id="ARBA00022695"/>
    </source>
</evidence>
<dbReference type="Gene3D" id="3.10.10.10">
    <property type="entry name" value="HIV Type 1 Reverse Transcriptase, subunit A, domain 1"/>
    <property type="match status" value="1"/>
</dbReference>
<comment type="caution">
    <text evidence="8">The sequence shown here is derived from an EMBL/GenBank/DDBJ whole genome shotgun (WGS) entry which is preliminary data.</text>
</comment>
<dbReference type="InterPro" id="IPR000477">
    <property type="entry name" value="RT_dom"/>
</dbReference>
<gene>
    <name evidence="8" type="ORF">B4U79_04942</name>
</gene>
<keyword evidence="9" id="KW-1185">Reference proteome</keyword>
<dbReference type="CDD" id="cd01647">
    <property type="entry name" value="RT_LTR"/>
    <property type="match status" value="1"/>
</dbReference>
<feature type="non-terminal residue" evidence="8">
    <location>
        <position position="363"/>
    </location>
</feature>
<dbReference type="FunFam" id="3.30.70.270:FF:000026">
    <property type="entry name" value="Transposon Ty3-G Gag-Pol polyprotein"/>
    <property type="match status" value="1"/>
</dbReference>
<evidence type="ECO:0000256" key="5">
    <source>
        <dbReference type="ARBA" id="ARBA00022801"/>
    </source>
</evidence>
<feature type="domain" description="Reverse transcriptase" evidence="7">
    <location>
        <begin position="1"/>
        <end position="134"/>
    </location>
</feature>
<dbReference type="PANTHER" id="PTHR37984:SF5">
    <property type="entry name" value="PROTEIN NYNRIN-LIKE"/>
    <property type="match status" value="1"/>
</dbReference>
<dbReference type="Proteomes" id="UP000285301">
    <property type="component" value="Unassembled WGS sequence"/>
</dbReference>
<dbReference type="InterPro" id="IPR041373">
    <property type="entry name" value="RT_RNaseH"/>
</dbReference>